<feature type="chain" id="PRO_5034738822" evidence="2">
    <location>
        <begin position="18"/>
        <end position="406"/>
    </location>
</feature>
<protein>
    <submittedName>
        <fullName evidence="3">Uncharacterized protein</fullName>
    </submittedName>
</protein>
<name>A0A8H2XR42_9AGAM</name>
<organism evidence="3 4">
    <name type="scientific">Rhizoctonia solani</name>
    <dbReference type="NCBI Taxonomy" id="456999"/>
    <lineage>
        <taxon>Eukaryota</taxon>
        <taxon>Fungi</taxon>
        <taxon>Dikarya</taxon>
        <taxon>Basidiomycota</taxon>
        <taxon>Agaricomycotina</taxon>
        <taxon>Agaricomycetes</taxon>
        <taxon>Cantharellales</taxon>
        <taxon>Ceratobasidiaceae</taxon>
        <taxon>Rhizoctonia</taxon>
    </lineage>
</organism>
<proteinExistence type="predicted"/>
<dbReference type="GO" id="GO:0005975">
    <property type="term" value="P:carbohydrate metabolic process"/>
    <property type="evidence" value="ECO:0007669"/>
    <property type="project" value="InterPro"/>
</dbReference>
<dbReference type="InterPro" id="IPR008928">
    <property type="entry name" value="6-hairpin_glycosidase_sf"/>
</dbReference>
<dbReference type="AlphaFoldDB" id="A0A8H2XR42"/>
<keyword evidence="2" id="KW-0732">Signal</keyword>
<dbReference type="Proteomes" id="UP000663826">
    <property type="component" value="Unassembled WGS sequence"/>
</dbReference>
<gene>
    <name evidence="3" type="ORF">RDB_LOCUS63021</name>
</gene>
<evidence type="ECO:0000313" key="3">
    <source>
        <dbReference type="EMBL" id="CAE6434327.1"/>
    </source>
</evidence>
<dbReference type="SUPFAM" id="SSF48208">
    <property type="entry name" value="Six-hairpin glycosidases"/>
    <property type="match status" value="1"/>
</dbReference>
<dbReference type="PANTHER" id="PTHR41814">
    <property type="entry name" value="EXPRESSED PROTEIN"/>
    <property type="match status" value="1"/>
</dbReference>
<evidence type="ECO:0000313" key="4">
    <source>
        <dbReference type="Proteomes" id="UP000663826"/>
    </source>
</evidence>
<comment type="caution">
    <text evidence="3">The sequence shown here is derived from an EMBL/GenBank/DDBJ whole genome shotgun (WGS) entry which is preliminary data.</text>
</comment>
<dbReference type="Pfam" id="PF07470">
    <property type="entry name" value="Glyco_hydro_88"/>
    <property type="match status" value="1"/>
</dbReference>
<dbReference type="EMBL" id="CAJMWQ010001090">
    <property type="protein sequence ID" value="CAE6434327.1"/>
    <property type="molecule type" value="Genomic_DNA"/>
</dbReference>
<accession>A0A8H2XR42</accession>
<sequence>MKFYASNLLVLLPLVLADASKYNLDYESQEAKIVKVKSAMLASIRTSWEQGVAADSLAELDYPEYSVYGCDQNTRKQYSYPIPVSDQKRAPIPVIQFGLSAAVRQSPDGRLSQMINDGLDGASLDGASGGPAVITGIIYNNSYSSYLSEAALKQLNYVLYTAPRTSTGAISHRATAKSYWQVADAVYVGFPFIAGYGALTSNQTLLQIAYDQCRLYRDALRIPEAGIWAHIYDDDSKTFGDKGLWATGNAWAAKGMLNVATIIDKSGKNMTTQVSDLKGWVKEILNGTFTRLDSDGLVPNYMDNSGNSDGSDTFGDAAASALLAATAYRAANMWPTEFGSFYTDSAETIKEVVMANITDLGLLSPIVDPLSWRVKGILGTESQAFGIMMYAAWRDWAEAAKVGLFA</sequence>
<dbReference type="InterPro" id="IPR012341">
    <property type="entry name" value="6hp_glycosidase-like_sf"/>
</dbReference>
<evidence type="ECO:0000256" key="1">
    <source>
        <dbReference type="ARBA" id="ARBA00022801"/>
    </source>
</evidence>
<dbReference type="InterPro" id="IPR010905">
    <property type="entry name" value="Glyco_hydro_88"/>
</dbReference>
<dbReference type="GO" id="GO:0016787">
    <property type="term" value="F:hydrolase activity"/>
    <property type="evidence" value="ECO:0007669"/>
    <property type="project" value="UniProtKB-KW"/>
</dbReference>
<feature type="signal peptide" evidence="2">
    <location>
        <begin position="1"/>
        <end position="17"/>
    </location>
</feature>
<keyword evidence="1" id="KW-0378">Hydrolase</keyword>
<evidence type="ECO:0000256" key="2">
    <source>
        <dbReference type="SAM" id="SignalP"/>
    </source>
</evidence>
<dbReference type="PANTHER" id="PTHR41814:SF1">
    <property type="entry name" value="CELLULASE"/>
    <property type="match status" value="1"/>
</dbReference>
<dbReference type="Gene3D" id="1.50.10.10">
    <property type="match status" value="1"/>
</dbReference>
<reference evidence="3" key="1">
    <citation type="submission" date="2021-01" db="EMBL/GenBank/DDBJ databases">
        <authorList>
            <person name="Kaushik A."/>
        </authorList>
    </citation>
    <scope>NUCLEOTIDE SEQUENCE</scope>
    <source>
        <strain evidence="3">AG1-1B</strain>
    </source>
</reference>